<keyword evidence="3" id="KW-1185">Reference proteome</keyword>
<comment type="caution">
    <text evidence="2">The sequence shown here is derived from an EMBL/GenBank/DDBJ whole genome shotgun (WGS) entry which is preliminary data.</text>
</comment>
<protein>
    <submittedName>
        <fullName evidence="2">Uncharacterized protein</fullName>
    </submittedName>
</protein>
<dbReference type="EMBL" id="JRES01001168">
    <property type="protein sequence ID" value="KNC24855.1"/>
    <property type="molecule type" value="Genomic_DNA"/>
</dbReference>
<organism evidence="2 3">
    <name type="scientific">Lucilia cuprina</name>
    <name type="common">Green bottle fly</name>
    <name type="synonym">Australian sheep blowfly</name>
    <dbReference type="NCBI Taxonomy" id="7375"/>
    <lineage>
        <taxon>Eukaryota</taxon>
        <taxon>Metazoa</taxon>
        <taxon>Ecdysozoa</taxon>
        <taxon>Arthropoda</taxon>
        <taxon>Hexapoda</taxon>
        <taxon>Insecta</taxon>
        <taxon>Pterygota</taxon>
        <taxon>Neoptera</taxon>
        <taxon>Endopterygota</taxon>
        <taxon>Diptera</taxon>
        <taxon>Brachycera</taxon>
        <taxon>Muscomorpha</taxon>
        <taxon>Oestroidea</taxon>
        <taxon>Calliphoridae</taxon>
        <taxon>Luciliinae</taxon>
        <taxon>Lucilia</taxon>
    </lineage>
</organism>
<dbReference type="Proteomes" id="UP000037069">
    <property type="component" value="Unassembled WGS sequence"/>
</dbReference>
<evidence type="ECO:0000313" key="2">
    <source>
        <dbReference type="EMBL" id="KNC24855.1"/>
    </source>
</evidence>
<reference evidence="2 3" key="1">
    <citation type="journal article" date="2015" name="Nat. Commun.">
        <title>Lucilia cuprina genome unlocks parasitic fly biology to underpin future interventions.</title>
        <authorList>
            <person name="Anstead C.A."/>
            <person name="Korhonen P.K."/>
            <person name="Young N.D."/>
            <person name="Hall R.S."/>
            <person name="Jex A.R."/>
            <person name="Murali S.C."/>
            <person name="Hughes D.S."/>
            <person name="Lee S.F."/>
            <person name="Perry T."/>
            <person name="Stroehlein A.J."/>
            <person name="Ansell B.R."/>
            <person name="Breugelmans B."/>
            <person name="Hofmann A."/>
            <person name="Qu J."/>
            <person name="Dugan S."/>
            <person name="Lee S.L."/>
            <person name="Chao H."/>
            <person name="Dinh H."/>
            <person name="Han Y."/>
            <person name="Doddapaneni H.V."/>
            <person name="Worley K.C."/>
            <person name="Muzny D.M."/>
            <person name="Ioannidis P."/>
            <person name="Waterhouse R.M."/>
            <person name="Zdobnov E.M."/>
            <person name="James P.J."/>
            <person name="Bagnall N.H."/>
            <person name="Kotze A.C."/>
            <person name="Gibbs R.A."/>
            <person name="Richards S."/>
            <person name="Batterham P."/>
            <person name="Gasser R.B."/>
        </authorList>
    </citation>
    <scope>NUCLEOTIDE SEQUENCE [LARGE SCALE GENOMIC DNA]</scope>
    <source>
        <strain evidence="2 3">LS</strain>
        <tissue evidence="2">Full body</tissue>
    </source>
</reference>
<proteinExistence type="predicted"/>
<name>A0A0L0BXV7_LUCCU</name>
<evidence type="ECO:0000256" key="1">
    <source>
        <dbReference type="SAM" id="MobiDB-lite"/>
    </source>
</evidence>
<dbReference type="AlphaFoldDB" id="A0A0L0BXV7"/>
<sequence length="120" mass="13641">MDKDKQALDNENLYKGCSDCLCALEKKSNDNEDEMRSNRGFFNYFGFNSNSKENDKNIAKNRTKSSHKVSTNKGENKSKQIGRRKSKASSEIEGKGEFKPGTLYDEYMKQIGKIIDVPIS</sequence>
<feature type="region of interest" description="Disordered" evidence="1">
    <location>
        <begin position="48"/>
        <end position="95"/>
    </location>
</feature>
<accession>A0A0L0BXV7</accession>
<evidence type="ECO:0000313" key="3">
    <source>
        <dbReference type="Proteomes" id="UP000037069"/>
    </source>
</evidence>
<gene>
    <name evidence="2" type="ORF">FF38_07846</name>
</gene>